<sequence>MSKAKRRQKNVDNVKRRQKNVDNKHIFLDMSTVPSLSFSTSNKRKPILICDGFIFQLNRTRPKLKYWRCKDRTCSAYIHTNHKNQYVGKSGDHNVHLPVPEQVEVAMFKEKVKERVVKETTAIGKIYDKEMASLNLSDGALGLIPLADEAKASLNRLRRQTTPPLPTSSCFDVPDAYSTTTSGAQFLFSDTVVRKKRMMLFATDEQLRMLFSAKTIMIDGTFSASVPHFNQVFSLHCIKYGYNFPCVIGLLPGRTASIYKQVFEVLDAAAQRLNCKFNPNKIMSDFEQALIKTIASYFPNAKHSGCFFHYTQCLNRRIQTLGLSRFYNNDEEIRSLCRHLMALPLMPLEDVQRAFETLSEEAPVELQPFFEYFEDWWMKKVPFRLWNVSNLKVKTNNNVESWHSRFNKRIEKNHPNFWSFVNTLKQEEVHFRQQLIHGNSGKLKKASKKTCAMQDKLKELRRRYDEQTIKLNEYHKELSKLIGTK</sequence>
<dbReference type="AlphaFoldDB" id="A0A819MPQ3"/>
<accession>A0A819MPQ3</accession>
<feature type="domain" description="FLYWCH-type" evidence="4">
    <location>
        <begin position="38"/>
        <end position="94"/>
    </location>
</feature>
<dbReference type="Pfam" id="PF10551">
    <property type="entry name" value="MULE"/>
    <property type="match status" value="1"/>
</dbReference>
<evidence type="ECO:0000259" key="5">
    <source>
        <dbReference type="Pfam" id="PF10551"/>
    </source>
</evidence>
<reference evidence="6" key="1">
    <citation type="submission" date="2021-02" db="EMBL/GenBank/DDBJ databases">
        <authorList>
            <person name="Nowell W R."/>
        </authorList>
    </citation>
    <scope>NUCLEOTIDE SEQUENCE</scope>
</reference>
<organism evidence="6 7">
    <name type="scientific">Rotaria magnacalcarata</name>
    <dbReference type="NCBI Taxonomy" id="392030"/>
    <lineage>
        <taxon>Eukaryota</taxon>
        <taxon>Metazoa</taxon>
        <taxon>Spiralia</taxon>
        <taxon>Gnathifera</taxon>
        <taxon>Rotifera</taxon>
        <taxon>Eurotatoria</taxon>
        <taxon>Bdelloidea</taxon>
        <taxon>Philodinida</taxon>
        <taxon>Philodinidae</taxon>
        <taxon>Rotaria</taxon>
    </lineage>
</organism>
<dbReference type="EMBL" id="CAJOBF010001791">
    <property type="protein sequence ID" value="CAF3983893.1"/>
    <property type="molecule type" value="Genomic_DNA"/>
</dbReference>
<protein>
    <recommendedName>
        <fullName evidence="8">MULE transposase domain-containing protein</fullName>
    </recommendedName>
</protein>
<dbReference type="InterPro" id="IPR018289">
    <property type="entry name" value="MULE_transposase_dom"/>
</dbReference>
<dbReference type="GO" id="GO:0008270">
    <property type="term" value="F:zinc ion binding"/>
    <property type="evidence" value="ECO:0007669"/>
    <property type="project" value="UniProtKB-KW"/>
</dbReference>
<dbReference type="Proteomes" id="UP000663842">
    <property type="component" value="Unassembled WGS sequence"/>
</dbReference>
<evidence type="ECO:0000259" key="4">
    <source>
        <dbReference type="Pfam" id="PF04500"/>
    </source>
</evidence>
<keyword evidence="3" id="KW-0862">Zinc</keyword>
<keyword evidence="1" id="KW-0479">Metal-binding</keyword>
<dbReference type="Gene3D" id="2.20.25.240">
    <property type="match status" value="1"/>
</dbReference>
<evidence type="ECO:0000256" key="3">
    <source>
        <dbReference type="ARBA" id="ARBA00022833"/>
    </source>
</evidence>
<proteinExistence type="predicted"/>
<dbReference type="InterPro" id="IPR007588">
    <property type="entry name" value="Znf_FLYWCH"/>
</dbReference>
<keyword evidence="2" id="KW-0863">Zinc-finger</keyword>
<name>A0A819MPQ3_9BILA</name>
<dbReference type="PANTHER" id="PTHR47160">
    <property type="entry name" value="PUTATIVE-RELATED"/>
    <property type="match status" value="1"/>
</dbReference>
<gene>
    <name evidence="6" type="ORF">UXM345_LOCUS15207</name>
</gene>
<dbReference type="PANTHER" id="PTHR47160:SF10">
    <property type="entry name" value="MULE TRANSPOSASE DOMAIN-CONTAINING PROTEIN"/>
    <property type="match status" value="1"/>
</dbReference>
<evidence type="ECO:0000256" key="1">
    <source>
        <dbReference type="ARBA" id="ARBA00022723"/>
    </source>
</evidence>
<dbReference type="Pfam" id="PF04500">
    <property type="entry name" value="FLYWCH"/>
    <property type="match status" value="1"/>
</dbReference>
<evidence type="ECO:0008006" key="8">
    <source>
        <dbReference type="Google" id="ProtNLM"/>
    </source>
</evidence>
<evidence type="ECO:0000256" key="2">
    <source>
        <dbReference type="ARBA" id="ARBA00022771"/>
    </source>
</evidence>
<feature type="domain" description="MULE transposase" evidence="5">
    <location>
        <begin position="216"/>
        <end position="311"/>
    </location>
</feature>
<comment type="caution">
    <text evidence="6">The sequence shown here is derived from an EMBL/GenBank/DDBJ whole genome shotgun (WGS) entry which is preliminary data.</text>
</comment>
<evidence type="ECO:0000313" key="6">
    <source>
        <dbReference type="EMBL" id="CAF3983893.1"/>
    </source>
</evidence>
<evidence type="ECO:0000313" key="7">
    <source>
        <dbReference type="Proteomes" id="UP000663842"/>
    </source>
</evidence>